<dbReference type="PANTHER" id="PTHR30055">
    <property type="entry name" value="HTH-TYPE TRANSCRIPTIONAL REGULATOR RUTR"/>
    <property type="match status" value="1"/>
</dbReference>
<dbReference type="PANTHER" id="PTHR30055:SF234">
    <property type="entry name" value="HTH-TYPE TRANSCRIPTIONAL REGULATOR BETI"/>
    <property type="match status" value="1"/>
</dbReference>
<gene>
    <name evidence="6" type="ORF">ABWK59_28140</name>
</gene>
<keyword evidence="3" id="KW-0804">Transcription</keyword>
<protein>
    <submittedName>
        <fullName evidence="6">TetR family transcriptional regulator</fullName>
    </submittedName>
</protein>
<dbReference type="RefSeq" id="WP_354643440.1">
    <property type="nucleotide sequence ID" value="NZ_CP159872.1"/>
</dbReference>
<name>A0AAU8K2N7_9ACTN</name>
<sequence>MDEASGLRTLKKQRTRQAIAEAAIRLFLAHGFDQVSVAEIAAAAEVSKPTLFRYFPTKEELVLHRFADHQGEAGRVVEARDGDTTPLAALERHHLAALAAREPQTGLCDVPEVLAFMRLVYGTPSLSAALKDHLAADTDALARALDPAEGVTARLVAAQYIAVFNVLVRANWTRVAAGTPSDLAYRTAVEESAAAFALLRDGAAAQGY</sequence>
<feature type="DNA-binding region" description="H-T-H motif" evidence="4">
    <location>
        <begin position="36"/>
        <end position="55"/>
    </location>
</feature>
<reference evidence="6" key="1">
    <citation type="submission" date="2024-06" db="EMBL/GenBank/DDBJ databases">
        <title>The genome sequences of Kitasatospora sp. strain HUAS MG31.</title>
        <authorList>
            <person name="Mo P."/>
        </authorList>
    </citation>
    <scope>NUCLEOTIDE SEQUENCE</scope>
    <source>
        <strain evidence="6">HUAS MG31</strain>
    </source>
</reference>
<dbReference type="InterPro" id="IPR001647">
    <property type="entry name" value="HTH_TetR"/>
</dbReference>
<dbReference type="InterPro" id="IPR050109">
    <property type="entry name" value="HTH-type_TetR-like_transc_reg"/>
</dbReference>
<dbReference type="AlphaFoldDB" id="A0AAU8K2N7"/>
<dbReference type="SUPFAM" id="SSF46689">
    <property type="entry name" value="Homeodomain-like"/>
    <property type="match status" value="1"/>
</dbReference>
<dbReference type="PRINTS" id="PR00455">
    <property type="entry name" value="HTHTETR"/>
</dbReference>
<dbReference type="PROSITE" id="PS01081">
    <property type="entry name" value="HTH_TETR_1"/>
    <property type="match status" value="1"/>
</dbReference>
<keyword evidence="1" id="KW-0805">Transcription regulation</keyword>
<evidence type="ECO:0000259" key="5">
    <source>
        <dbReference type="PROSITE" id="PS50977"/>
    </source>
</evidence>
<dbReference type="PROSITE" id="PS50977">
    <property type="entry name" value="HTH_TETR_2"/>
    <property type="match status" value="1"/>
</dbReference>
<dbReference type="FunFam" id="1.10.10.60:FF:000141">
    <property type="entry name" value="TetR family transcriptional regulator"/>
    <property type="match status" value="1"/>
</dbReference>
<dbReference type="GO" id="GO:0045892">
    <property type="term" value="P:negative regulation of DNA-templated transcription"/>
    <property type="evidence" value="ECO:0007669"/>
    <property type="project" value="UniProtKB-ARBA"/>
</dbReference>
<dbReference type="InterPro" id="IPR009057">
    <property type="entry name" value="Homeodomain-like_sf"/>
</dbReference>
<organism evidence="6">
    <name type="scientific">Kitasatospora camelliae</name>
    <dbReference type="NCBI Taxonomy" id="3156397"/>
    <lineage>
        <taxon>Bacteria</taxon>
        <taxon>Bacillati</taxon>
        <taxon>Actinomycetota</taxon>
        <taxon>Actinomycetes</taxon>
        <taxon>Kitasatosporales</taxon>
        <taxon>Streptomycetaceae</taxon>
        <taxon>Kitasatospora</taxon>
    </lineage>
</organism>
<proteinExistence type="predicted"/>
<dbReference type="GO" id="GO:0003700">
    <property type="term" value="F:DNA-binding transcription factor activity"/>
    <property type="evidence" value="ECO:0007669"/>
    <property type="project" value="TreeGrafter"/>
</dbReference>
<evidence type="ECO:0000313" key="6">
    <source>
        <dbReference type="EMBL" id="XCM82508.1"/>
    </source>
</evidence>
<dbReference type="EMBL" id="CP159872">
    <property type="protein sequence ID" value="XCM82508.1"/>
    <property type="molecule type" value="Genomic_DNA"/>
</dbReference>
<evidence type="ECO:0000256" key="3">
    <source>
        <dbReference type="ARBA" id="ARBA00023163"/>
    </source>
</evidence>
<evidence type="ECO:0000256" key="1">
    <source>
        <dbReference type="ARBA" id="ARBA00023015"/>
    </source>
</evidence>
<dbReference type="KEGG" id="kcm:ABWK59_28140"/>
<keyword evidence="2 4" id="KW-0238">DNA-binding</keyword>
<dbReference type="GO" id="GO:0000976">
    <property type="term" value="F:transcription cis-regulatory region binding"/>
    <property type="evidence" value="ECO:0007669"/>
    <property type="project" value="TreeGrafter"/>
</dbReference>
<feature type="domain" description="HTH tetR-type" evidence="5">
    <location>
        <begin position="13"/>
        <end position="73"/>
    </location>
</feature>
<evidence type="ECO:0000256" key="2">
    <source>
        <dbReference type="ARBA" id="ARBA00023125"/>
    </source>
</evidence>
<dbReference type="Gene3D" id="1.10.357.10">
    <property type="entry name" value="Tetracycline Repressor, domain 2"/>
    <property type="match status" value="1"/>
</dbReference>
<evidence type="ECO:0000256" key="4">
    <source>
        <dbReference type="PROSITE-ProRule" id="PRU00335"/>
    </source>
</evidence>
<dbReference type="Pfam" id="PF00440">
    <property type="entry name" value="TetR_N"/>
    <property type="match status" value="1"/>
</dbReference>
<accession>A0AAU8K2N7</accession>
<dbReference type="InterPro" id="IPR023772">
    <property type="entry name" value="DNA-bd_HTH_TetR-type_CS"/>
</dbReference>